<organism evidence="2 3">
    <name type="scientific">Luteimonas terrae</name>
    <dbReference type="NCBI Taxonomy" id="1530191"/>
    <lineage>
        <taxon>Bacteria</taxon>
        <taxon>Pseudomonadati</taxon>
        <taxon>Pseudomonadota</taxon>
        <taxon>Gammaproteobacteria</taxon>
        <taxon>Lysobacterales</taxon>
        <taxon>Lysobacteraceae</taxon>
        <taxon>Luteimonas</taxon>
    </lineage>
</organism>
<reference evidence="2 3" key="1">
    <citation type="submission" date="2019-03" db="EMBL/GenBank/DDBJ databases">
        <title>Luteimonas zhaokaii sp.nov., isolated from the rectal contents of Plateau pika in Yushu, Qinghai Province, China.</title>
        <authorList>
            <person name="Zhang G."/>
        </authorList>
    </citation>
    <scope>NUCLEOTIDE SEQUENCE [LARGE SCALE GENOMIC DNA]</scope>
    <source>
        <strain evidence="2 3">THG-MD21</strain>
    </source>
</reference>
<keyword evidence="3" id="KW-1185">Reference proteome</keyword>
<name>A0A4R5U4X9_9GAMM</name>
<dbReference type="EMBL" id="SMTG01000010">
    <property type="protein sequence ID" value="TDK28836.1"/>
    <property type="molecule type" value="Genomic_DNA"/>
</dbReference>
<dbReference type="AlphaFoldDB" id="A0A4R5U4X9"/>
<sequence length="120" mass="12809">MSRIAHAASAADSGPDRLLHAGLLGLLCLGAVALSSFPGLRAGATAIGWAPLWLIGLPAVAWLTLVLRRLPRRRKLASSAVLRRRRPGLVQARRKPAPRRRPRISVRAALAAAGLLPLLR</sequence>
<dbReference type="Proteomes" id="UP000295543">
    <property type="component" value="Unassembled WGS sequence"/>
</dbReference>
<feature type="transmembrane region" description="Helical" evidence="1">
    <location>
        <begin position="46"/>
        <end position="67"/>
    </location>
</feature>
<keyword evidence="1" id="KW-1133">Transmembrane helix</keyword>
<comment type="caution">
    <text evidence="2">The sequence shown here is derived from an EMBL/GenBank/DDBJ whole genome shotgun (WGS) entry which is preliminary data.</text>
</comment>
<feature type="transmembrane region" description="Helical" evidence="1">
    <location>
        <begin position="21"/>
        <end position="40"/>
    </location>
</feature>
<evidence type="ECO:0000313" key="2">
    <source>
        <dbReference type="EMBL" id="TDK28836.1"/>
    </source>
</evidence>
<evidence type="ECO:0000256" key="1">
    <source>
        <dbReference type="SAM" id="Phobius"/>
    </source>
</evidence>
<evidence type="ECO:0008006" key="4">
    <source>
        <dbReference type="Google" id="ProtNLM"/>
    </source>
</evidence>
<protein>
    <recommendedName>
        <fullName evidence="4">Transmembrane protein</fullName>
    </recommendedName>
</protein>
<dbReference type="RefSeq" id="WP_133394815.1">
    <property type="nucleotide sequence ID" value="NZ_SMTG01000010.1"/>
</dbReference>
<gene>
    <name evidence="2" type="ORF">E2F49_15955</name>
</gene>
<proteinExistence type="predicted"/>
<evidence type="ECO:0000313" key="3">
    <source>
        <dbReference type="Proteomes" id="UP000295543"/>
    </source>
</evidence>
<keyword evidence="1" id="KW-0812">Transmembrane</keyword>
<accession>A0A4R5U4X9</accession>
<keyword evidence="1" id="KW-0472">Membrane</keyword>